<organism evidence="2 3">
    <name type="scientific">Klebsiella aerogenes</name>
    <name type="common">Enterobacter aerogenes</name>
    <dbReference type="NCBI Taxonomy" id="548"/>
    <lineage>
        <taxon>Bacteria</taxon>
        <taxon>Pseudomonadati</taxon>
        <taxon>Pseudomonadota</taxon>
        <taxon>Gammaproteobacteria</taxon>
        <taxon>Enterobacterales</taxon>
        <taxon>Enterobacteriaceae</taxon>
        <taxon>Klebsiella/Raoultella group</taxon>
        <taxon>Klebsiella</taxon>
    </lineage>
</organism>
<dbReference type="InterPro" id="IPR000160">
    <property type="entry name" value="GGDEF_dom"/>
</dbReference>
<evidence type="ECO:0000313" key="2">
    <source>
        <dbReference type="EMBL" id="QMR43129.1"/>
    </source>
</evidence>
<dbReference type="SMART" id="SM00052">
    <property type="entry name" value="EAL"/>
    <property type="match status" value="1"/>
</dbReference>
<protein>
    <submittedName>
        <fullName evidence="2">EAL domain-containing protein</fullName>
    </submittedName>
</protein>
<dbReference type="InterPro" id="IPR035919">
    <property type="entry name" value="EAL_sf"/>
</dbReference>
<reference evidence="3" key="1">
    <citation type="submission" date="2020-06" db="EMBL/GenBank/DDBJ databases">
        <title>REHAB project genomes.</title>
        <authorList>
            <person name="Shaw L.P."/>
        </authorList>
    </citation>
    <scope>NUCLEOTIDE SEQUENCE [LARGE SCALE GENOMIC DNA]</scope>
    <source>
        <strain evidence="3">RHBSTW-00938</strain>
        <plasmid evidence="3">prhbstw-00938_2</plasmid>
    </source>
</reference>
<dbReference type="AlphaFoldDB" id="A0AAP9U816"/>
<gene>
    <name evidence="2" type="ORF">HV331_27040</name>
</gene>
<dbReference type="Gene3D" id="3.30.70.270">
    <property type="match status" value="1"/>
</dbReference>
<dbReference type="SUPFAM" id="SSF141868">
    <property type="entry name" value="EAL domain-like"/>
    <property type="match status" value="1"/>
</dbReference>
<dbReference type="InterPro" id="IPR001633">
    <property type="entry name" value="EAL_dom"/>
</dbReference>
<dbReference type="InterPro" id="IPR043128">
    <property type="entry name" value="Rev_trsase/Diguanyl_cyclase"/>
</dbReference>
<dbReference type="Gene3D" id="3.20.20.450">
    <property type="entry name" value="EAL domain"/>
    <property type="match status" value="1"/>
</dbReference>
<dbReference type="RefSeq" id="WP_182015507.1">
    <property type="nucleotide sequence ID" value="NZ_CP055905.1"/>
</dbReference>
<dbReference type="SUPFAM" id="SSF55073">
    <property type="entry name" value="Nucleotide cyclase"/>
    <property type="match status" value="1"/>
</dbReference>
<dbReference type="PANTHER" id="PTHR33121:SF70">
    <property type="entry name" value="SIGNALING PROTEIN YKOW"/>
    <property type="match status" value="1"/>
</dbReference>
<dbReference type="PROSITE" id="PS50883">
    <property type="entry name" value="EAL"/>
    <property type="match status" value="1"/>
</dbReference>
<dbReference type="GO" id="GO:0071111">
    <property type="term" value="F:cyclic-guanylate-specific phosphodiesterase activity"/>
    <property type="evidence" value="ECO:0007669"/>
    <property type="project" value="InterPro"/>
</dbReference>
<feature type="domain" description="EAL" evidence="1">
    <location>
        <begin position="200"/>
        <end position="456"/>
    </location>
</feature>
<proteinExistence type="predicted"/>
<dbReference type="CDD" id="cd01948">
    <property type="entry name" value="EAL"/>
    <property type="match status" value="1"/>
</dbReference>
<dbReference type="EMBL" id="CP055905">
    <property type="protein sequence ID" value="QMR43129.1"/>
    <property type="molecule type" value="Genomic_DNA"/>
</dbReference>
<dbReference type="PANTHER" id="PTHR33121">
    <property type="entry name" value="CYCLIC DI-GMP PHOSPHODIESTERASE PDEF"/>
    <property type="match status" value="1"/>
</dbReference>
<evidence type="ECO:0000313" key="3">
    <source>
        <dbReference type="Proteomes" id="UP000514462"/>
    </source>
</evidence>
<evidence type="ECO:0000259" key="1">
    <source>
        <dbReference type="PROSITE" id="PS50883"/>
    </source>
</evidence>
<sequence>MQEKIATNKNFPSFTPDISNQFGPDIDVKYWPERDPVTGVLTREGLLNDKTLYEGRNILSIVQVSNFDNVLYALGREFSDRLIVSFLTQACQIMPPDTLFCRYSSDTIIIVPPGIYDMRDCDIHNELLLKLFYNDADNVKINHNYTAFNGNIGTINRLIHQSSVLDTIQKAGVALSFSKLRAGTNLAKFNEHMLEKELRNIQLHEGFNKAIAKEEFSLVIQPIVELKNPEISNEGECLIRWSHETLGAISPEEFVPLAEETGFIIHLGKWVIEHACLELRNLIHQGLSPDFKLHINVSAIQLIQSSFCRHLLGAIKKNGLVNENICIEITESQLLQDIESALTTLHYLRQHGITVALDDFGTGFSSLSYLHKLPFDCIKIDRNFIKDMLNDRNNMSVIESVLFLAKRFEVVVVAEGIEDLVTGKALQDLRCQKAQGYFYCKPTPFKELAVKNGKIILPAPT</sequence>
<dbReference type="Pfam" id="PF00990">
    <property type="entry name" value="GGDEF"/>
    <property type="match status" value="1"/>
</dbReference>
<name>A0AAP9U816_KLEAE</name>
<dbReference type="Proteomes" id="UP000514462">
    <property type="component" value="Plasmid pRHBSTW-00938_2"/>
</dbReference>
<dbReference type="Pfam" id="PF00563">
    <property type="entry name" value="EAL"/>
    <property type="match status" value="1"/>
</dbReference>
<dbReference type="InterPro" id="IPR029787">
    <property type="entry name" value="Nucleotide_cyclase"/>
</dbReference>
<accession>A0AAP9U816</accession>
<geneLocation type="plasmid" evidence="3">
    <name>prhbstw-00938_2</name>
</geneLocation>
<keyword evidence="2" id="KW-0614">Plasmid</keyword>
<dbReference type="InterPro" id="IPR050706">
    <property type="entry name" value="Cyclic-di-GMP_PDE-like"/>
</dbReference>